<gene>
    <name evidence="2" type="ORF">HAND1043_LOCUS22436</name>
</gene>
<dbReference type="EMBL" id="HBFK01037043">
    <property type="protein sequence ID" value="CAD8755928.1"/>
    <property type="molecule type" value="Transcribed_RNA"/>
</dbReference>
<evidence type="ECO:0000313" key="2">
    <source>
        <dbReference type="EMBL" id="CAD8755928.1"/>
    </source>
</evidence>
<feature type="compositionally biased region" description="Acidic residues" evidence="1">
    <location>
        <begin position="376"/>
        <end position="386"/>
    </location>
</feature>
<feature type="compositionally biased region" description="Pro residues" evidence="1">
    <location>
        <begin position="523"/>
        <end position="532"/>
    </location>
</feature>
<accession>A0A7S0UBL7</accession>
<proteinExistence type="predicted"/>
<evidence type="ECO:0000256" key="1">
    <source>
        <dbReference type="SAM" id="MobiDB-lite"/>
    </source>
</evidence>
<feature type="region of interest" description="Disordered" evidence="1">
    <location>
        <begin position="517"/>
        <end position="536"/>
    </location>
</feature>
<sequence length="651" mass="73180">MGRVFIKSHKIDREQGATFANTTFTTLGDMVKHFSGNDPAACQANFNLWWDKRNLRHRVMSLEHDLEPRDAGEDGDAAERVNDWTGETVKLDVLHWFMRISELIKKAHGLRKSFLIALRDAVFAVNPAHREAWRTQRREKLQKKNVHPDKIEGQLDREYSRMLQSCRRGIPPPEELRSAVSKVFDTYGYALDHKTQQPLFSQDVWDVIDAGYTHIEQGCMSDHPDVELYFTDANNDHSPLRCARGTSQLEGFHLWLRQALAGPNTSPVMAMHIILGVSHVWNNKMGITHRGETNFRTIDKHLLLRLKDIDSLLEIEESKYKSLVNPNDFCDTKERFCLMQVTEEQRVELDDPLSEAHDSDDGAESADGGEGRINSDGDDSDKDDVDAAPPRTPAFRVTAAEERMNKILGVPSNVPILLPGRPTPDEEQLYKSLVPDSVDSGGTGINPRKMLGLWCAAVKANQQKRLADRKQIRRANLESIVQLREKMQGRNNQALSAHAMNGADRELSQELRSHRPDISFQRPVPPATPPLARPASLPSQEALSRSQFYIPLPNAGGAAQRFAAIPAVKPRASEPAANPLAGPRRPQICSRCGHERFGEWSNSHPSNVRKHLPGCEQGNKCPGCNPAWCTVPEEKRTQFRKRKHRSVAGDG</sequence>
<reference evidence="2" key="1">
    <citation type="submission" date="2021-01" db="EMBL/GenBank/DDBJ databases">
        <authorList>
            <person name="Corre E."/>
            <person name="Pelletier E."/>
            <person name="Niang G."/>
            <person name="Scheremetjew M."/>
            <person name="Finn R."/>
            <person name="Kale V."/>
            <person name="Holt S."/>
            <person name="Cochrane G."/>
            <person name="Meng A."/>
            <person name="Brown T."/>
            <person name="Cohen L."/>
        </authorList>
    </citation>
    <scope>NUCLEOTIDE SEQUENCE</scope>
    <source>
        <strain evidence="2">CCMP441</strain>
    </source>
</reference>
<organism evidence="2">
    <name type="scientific">Hemiselmis andersenii</name>
    <name type="common">Cryptophyte alga</name>
    <dbReference type="NCBI Taxonomy" id="464988"/>
    <lineage>
        <taxon>Eukaryota</taxon>
        <taxon>Cryptophyceae</taxon>
        <taxon>Cryptomonadales</taxon>
        <taxon>Hemiselmidaceae</taxon>
        <taxon>Hemiselmis</taxon>
    </lineage>
</organism>
<dbReference type="AlphaFoldDB" id="A0A7S0UBL7"/>
<name>A0A7S0UBL7_HEMAN</name>
<protein>
    <submittedName>
        <fullName evidence="2">Uncharacterized protein</fullName>
    </submittedName>
</protein>
<feature type="compositionally biased region" description="Basic and acidic residues" evidence="1">
    <location>
        <begin position="347"/>
        <end position="360"/>
    </location>
</feature>
<feature type="region of interest" description="Disordered" evidence="1">
    <location>
        <begin position="347"/>
        <end position="395"/>
    </location>
</feature>